<name>A0A834KLN1_VESPE</name>
<protein>
    <submittedName>
        <fullName evidence="2">Uncharacterized protein</fullName>
    </submittedName>
</protein>
<proteinExistence type="predicted"/>
<comment type="caution">
    <text evidence="2">The sequence shown here is derived from an EMBL/GenBank/DDBJ whole genome shotgun (WGS) entry which is preliminary data.</text>
</comment>
<dbReference type="EMBL" id="JACSDY010000014">
    <property type="protein sequence ID" value="KAF7409026.1"/>
    <property type="molecule type" value="Genomic_DNA"/>
</dbReference>
<evidence type="ECO:0000313" key="3">
    <source>
        <dbReference type="Proteomes" id="UP000600918"/>
    </source>
</evidence>
<feature type="compositionally biased region" description="Basic residues" evidence="1">
    <location>
        <begin position="1"/>
        <end position="10"/>
    </location>
</feature>
<feature type="region of interest" description="Disordered" evidence="1">
    <location>
        <begin position="1"/>
        <end position="46"/>
    </location>
</feature>
<reference evidence="2" key="1">
    <citation type="journal article" date="2020" name="G3 (Bethesda)">
        <title>High-Quality Assemblies for Three Invasive Social Wasps from the &lt;i&gt;Vespula&lt;/i&gt; Genus.</title>
        <authorList>
            <person name="Harrop T.W.R."/>
            <person name="Guhlin J."/>
            <person name="McLaughlin G.M."/>
            <person name="Permina E."/>
            <person name="Stockwell P."/>
            <person name="Gilligan J."/>
            <person name="Le Lec M.F."/>
            <person name="Gruber M.A.M."/>
            <person name="Quinn O."/>
            <person name="Lovegrove M."/>
            <person name="Duncan E.J."/>
            <person name="Remnant E.J."/>
            <person name="Van Eeckhoven J."/>
            <person name="Graham B."/>
            <person name="Knapp R.A."/>
            <person name="Langford K.W."/>
            <person name="Kronenberg Z."/>
            <person name="Press M.O."/>
            <person name="Eacker S.M."/>
            <person name="Wilson-Rankin E.E."/>
            <person name="Purcell J."/>
            <person name="Lester P.J."/>
            <person name="Dearden P.K."/>
        </authorList>
    </citation>
    <scope>NUCLEOTIDE SEQUENCE</scope>
    <source>
        <strain evidence="2">Volc-1</strain>
    </source>
</reference>
<gene>
    <name evidence="2" type="ORF">H0235_013878</name>
</gene>
<feature type="compositionally biased region" description="Polar residues" evidence="1">
    <location>
        <begin position="31"/>
        <end position="46"/>
    </location>
</feature>
<organism evidence="2 3">
    <name type="scientific">Vespula pensylvanica</name>
    <name type="common">Western yellow jacket</name>
    <name type="synonym">Wasp</name>
    <dbReference type="NCBI Taxonomy" id="30213"/>
    <lineage>
        <taxon>Eukaryota</taxon>
        <taxon>Metazoa</taxon>
        <taxon>Ecdysozoa</taxon>
        <taxon>Arthropoda</taxon>
        <taxon>Hexapoda</taxon>
        <taxon>Insecta</taxon>
        <taxon>Pterygota</taxon>
        <taxon>Neoptera</taxon>
        <taxon>Endopterygota</taxon>
        <taxon>Hymenoptera</taxon>
        <taxon>Apocrita</taxon>
        <taxon>Aculeata</taxon>
        <taxon>Vespoidea</taxon>
        <taxon>Vespidae</taxon>
        <taxon>Vespinae</taxon>
        <taxon>Vespula</taxon>
    </lineage>
</organism>
<evidence type="ECO:0000313" key="2">
    <source>
        <dbReference type="EMBL" id="KAF7409026.1"/>
    </source>
</evidence>
<dbReference type="AlphaFoldDB" id="A0A834KLN1"/>
<keyword evidence="3" id="KW-1185">Reference proteome</keyword>
<accession>A0A834KLN1</accession>
<dbReference type="Proteomes" id="UP000600918">
    <property type="component" value="Unassembled WGS sequence"/>
</dbReference>
<evidence type="ECO:0000256" key="1">
    <source>
        <dbReference type="SAM" id="MobiDB-lite"/>
    </source>
</evidence>
<sequence length="185" mass="20721">MFKRLSKSRRHSADDVGLALPRSPNLEESETQQSISPIPVSRDNSQGLSPAALLRISRTKYSRRSCGDATAMQALLSSKQDEEHEVVEVDYRSDYQTDYQMVTAVPAFIVEHEPEKQRVIEEAEPVVVDRNAVHIGVLYSDATVAQFVNYHGVTARWKVERSRATLLKALENRHGTTSEPTTAVN</sequence>